<keyword evidence="3" id="KW-1185">Reference proteome</keyword>
<gene>
    <name evidence="2" type="ORF">AE618_11770</name>
</gene>
<dbReference type="InterPro" id="IPR013096">
    <property type="entry name" value="Cupin_2"/>
</dbReference>
<feature type="domain" description="Cupin type-2" evidence="1">
    <location>
        <begin position="40"/>
        <end position="108"/>
    </location>
</feature>
<dbReference type="PATRIC" id="fig|1526658.3.peg.3783"/>
<reference evidence="2 3" key="1">
    <citation type="submission" date="2015-07" db="EMBL/GenBank/DDBJ databases">
        <title>Whole genome sequencing of Bosea vaviloviae isolated from cave pool.</title>
        <authorList>
            <person name="Tan N.E.H."/>
            <person name="Lee Y.P."/>
            <person name="Gan H.M."/>
            <person name="Barton H."/>
            <person name="Savka M.A."/>
        </authorList>
    </citation>
    <scope>NUCLEOTIDE SEQUENCE [LARGE SCALE GENOMIC DNA]</scope>
    <source>
        <strain evidence="2 3">SD260</strain>
    </source>
</reference>
<dbReference type="InterPro" id="IPR011051">
    <property type="entry name" value="RmlC_Cupin_sf"/>
</dbReference>
<proteinExistence type="predicted"/>
<evidence type="ECO:0000313" key="3">
    <source>
        <dbReference type="Proteomes" id="UP000037822"/>
    </source>
</evidence>
<comment type="caution">
    <text evidence="2">The sequence shown here is derived from an EMBL/GenBank/DDBJ whole genome shotgun (WGS) entry which is preliminary data.</text>
</comment>
<protein>
    <submittedName>
        <fullName evidence="2">Cupin</fullName>
    </submittedName>
</protein>
<dbReference type="PANTHER" id="PTHR43346:SF1">
    <property type="entry name" value="QUERCETIN 2,3-DIOXYGENASE-RELATED"/>
    <property type="match status" value="1"/>
</dbReference>
<dbReference type="Gene3D" id="2.60.120.10">
    <property type="entry name" value="Jelly Rolls"/>
    <property type="match status" value="1"/>
</dbReference>
<accession>A0A0N1N432</accession>
<dbReference type="EMBL" id="LGSZ01000040">
    <property type="protein sequence ID" value="KPH80724.1"/>
    <property type="molecule type" value="Genomic_DNA"/>
</dbReference>
<dbReference type="Proteomes" id="UP000037822">
    <property type="component" value="Unassembled WGS sequence"/>
</dbReference>
<dbReference type="InterPro" id="IPR052538">
    <property type="entry name" value="Flavonoid_dioxygenase-like"/>
</dbReference>
<dbReference type="Pfam" id="PF07883">
    <property type="entry name" value="Cupin_2"/>
    <property type="match status" value="1"/>
</dbReference>
<evidence type="ECO:0000259" key="1">
    <source>
        <dbReference type="Pfam" id="PF07883"/>
    </source>
</evidence>
<sequence length="152" mass="16742">MKPLTAGVTRANEGLESISWNILGQTYVPKSLSAESFSWHATFPPGTFVPPHIHTTQDEFIYMLEGKLDLVLDGAESHALPGDLIRLPRNVPHGLFNKSDTPVKCLFWVSPTARLYDLFWGIHSMAQQNPADVVALSAKHEVDFLPPPPDGA</sequence>
<dbReference type="AlphaFoldDB" id="A0A0N1N432"/>
<evidence type="ECO:0000313" key="2">
    <source>
        <dbReference type="EMBL" id="KPH80724.1"/>
    </source>
</evidence>
<dbReference type="OrthoDB" id="9791637at2"/>
<name>A0A0N1N432_9HYPH</name>
<organism evidence="2 3">
    <name type="scientific">Bosea vaviloviae</name>
    <dbReference type="NCBI Taxonomy" id="1526658"/>
    <lineage>
        <taxon>Bacteria</taxon>
        <taxon>Pseudomonadati</taxon>
        <taxon>Pseudomonadota</taxon>
        <taxon>Alphaproteobacteria</taxon>
        <taxon>Hyphomicrobiales</taxon>
        <taxon>Boseaceae</taxon>
        <taxon>Bosea</taxon>
    </lineage>
</organism>
<dbReference type="PANTHER" id="PTHR43346">
    <property type="entry name" value="LIGAND BINDING DOMAIN PROTEIN, PUTATIVE (AFU_ORTHOLOGUE AFUA_6G14370)-RELATED"/>
    <property type="match status" value="1"/>
</dbReference>
<dbReference type="SUPFAM" id="SSF51182">
    <property type="entry name" value="RmlC-like cupins"/>
    <property type="match status" value="1"/>
</dbReference>
<dbReference type="RefSeq" id="WP_054209543.1">
    <property type="nucleotide sequence ID" value="NZ_LGSZ01000040.1"/>
</dbReference>
<dbReference type="InterPro" id="IPR014710">
    <property type="entry name" value="RmlC-like_jellyroll"/>
</dbReference>